<protein>
    <submittedName>
        <fullName evidence="2">Uncharacterized protein</fullName>
    </submittedName>
</protein>
<accession>A0A8A7KK43</accession>
<feature type="signal peptide" evidence="1">
    <location>
        <begin position="1"/>
        <end position="24"/>
    </location>
</feature>
<dbReference type="EMBL" id="CP046640">
    <property type="protein sequence ID" value="QTL98484.1"/>
    <property type="molecule type" value="Genomic_DNA"/>
</dbReference>
<evidence type="ECO:0000256" key="1">
    <source>
        <dbReference type="SAM" id="SignalP"/>
    </source>
</evidence>
<dbReference type="RefSeq" id="WP_230866904.1">
    <property type="nucleotide sequence ID" value="NZ_CP046640.1"/>
</dbReference>
<sequence>MKKIIVVSVLVLVASVMVAGNALALGFNSISEIYFNADWLIDYVTPIEPGELEKGEYRYTFGLARNISSRDYDVYSSSYSYDDIGSHSNTFYSVFDTALTDKLYLNLTFDYVPEYKDNYDDNNKANELGLLLNYSIDDDKNVFFGCVNTNSTEKDYDSGDLNYKIKDKFTTFYLGTEIRGSFSNMFKKDEK</sequence>
<gene>
    <name evidence="2" type="ORF">GM661_11145</name>
</gene>
<dbReference type="KEGG" id="ifn:GM661_11145"/>
<evidence type="ECO:0000313" key="3">
    <source>
        <dbReference type="Proteomes" id="UP000665020"/>
    </source>
</evidence>
<keyword evidence="1" id="KW-0732">Signal</keyword>
<reference evidence="2" key="1">
    <citation type="submission" date="2019-12" db="EMBL/GenBank/DDBJ databases">
        <authorList>
            <person name="zhang j."/>
            <person name="sun C.M."/>
        </authorList>
    </citation>
    <scope>NUCLEOTIDE SEQUENCE</scope>
    <source>
        <strain evidence="2">NS-1</strain>
    </source>
</reference>
<feature type="chain" id="PRO_5032636338" evidence="1">
    <location>
        <begin position="25"/>
        <end position="191"/>
    </location>
</feature>
<proteinExistence type="predicted"/>
<keyword evidence="3" id="KW-1185">Reference proteome</keyword>
<name>A0A8A7KK43_9FIRM</name>
<dbReference type="AlphaFoldDB" id="A0A8A7KK43"/>
<dbReference type="Proteomes" id="UP000665020">
    <property type="component" value="Chromosome"/>
</dbReference>
<organism evidence="2 3">
    <name type="scientific">Iocasia fonsfrigidae</name>
    <dbReference type="NCBI Taxonomy" id="2682810"/>
    <lineage>
        <taxon>Bacteria</taxon>
        <taxon>Bacillati</taxon>
        <taxon>Bacillota</taxon>
        <taxon>Clostridia</taxon>
        <taxon>Halanaerobiales</taxon>
        <taxon>Halanaerobiaceae</taxon>
        <taxon>Iocasia</taxon>
    </lineage>
</organism>
<evidence type="ECO:0000313" key="2">
    <source>
        <dbReference type="EMBL" id="QTL98484.1"/>
    </source>
</evidence>